<dbReference type="PANTHER" id="PTHR43918:SF4">
    <property type="entry name" value="CARBOXYLIC ESTER HYDROLASE"/>
    <property type="match status" value="1"/>
</dbReference>
<evidence type="ECO:0000259" key="4">
    <source>
        <dbReference type="Pfam" id="PF00135"/>
    </source>
</evidence>
<comment type="caution">
    <text evidence="5">The sequence shown here is derived from an EMBL/GenBank/DDBJ whole genome shotgun (WGS) entry which is preliminary data.</text>
</comment>
<dbReference type="Proteomes" id="UP001338125">
    <property type="component" value="Unassembled WGS sequence"/>
</dbReference>
<evidence type="ECO:0000256" key="2">
    <source>
        <dbReference type="ARBA" id="ARBA00022801"/>
    </source>
</evidence>
<dbReference type="InterPro" id="IPR050654">
    <property type="entry name" value="AChE-related_enzymes"/>
</dbReference>
<keyword evidence="2 3" id="KW-0378">Hydrolase</keyword>
<sequence>MFVRSLITSTLLLSGAVAVPEVVDVGYSKYQGQALSNGVSQWLRIRYAAAPVGDLRFKAPQDPPHTEDVQMATEHGKYCLGTGRSPTDNATSEDCLFLDVQAPTTATPTSKLPVFLYIQGGGFSINSNPNTNASGLIMASDYNIVVVSLNYRVGPYGFMYDGKTIPLNNGLRDQRKVMEWVHNNIAKFGGDPKHVVLGGSSAGAASVSFHLTSRNGTAKKFFHGAIAESPSFATTLTVAQSQYQYRQFATRLGCVGKDTLDCLRNKTVEELQQQNFNIPLPGGANPPNYMWLPVLDDDFVPDYTYKLFKKGKFLKVPTIYGDDNNGGTKFAPRTLSTLADSNQYVLDQYPSLTSEMLGEINELYPNPNQTCPSEGCYWRHAANVYQETRYMCPGLYISSIVTKAGKNAWAYRWNVEDPAQMKSGLGVPHTVELAALWGADYFPDPPASYKKGGINEDASPTMQYYWINFIRYLNPNGPDGSSEYSEWTKWSNKAEARLTFGTGGKAEMEPVDDGLKTRCDFWIKNAISLTQ</sequence>
<name>A0ABR0STD0_9HYPO</name>
<dbReference type="Pfam" id="PF00135">
    <property type="entry name" value="COesterase"/>
    <property type="match status" value="1"/>
</dbReference>
<proteinExistence type="inferred from homology"/>
<feature type="chain" id="PRO_5045003089" description="Carboxylic ester hydrolase" evidence="3">
    <location>
        <begin position="19"/>
        <end position="531"/>
    </location>
</feature>
<evidence type="ECO:0000313" key="6">
    <source>
        <dbReference type="Proteomes" id="UP001338125"/>
    </source>
</evidence>
<evidence type="ECO:0000256" key="3">
    <source>
        <dbReference type="RuleBase" id="RU361235"/>
    </source>
</evidence>
<dbReference type="EC" id="3.1.1.-" evidence="3"/>
<dbReference type="Gene3D" id="3.40.50.1820">
    <property type="entry name" value="alpha/beta hydrolase"/>
    <property type="match status" value="1"/>
</dbReference>
<dbReference type="InterPro" id="IPR029058">
    <property type="entry name" value="AB_hydrolase_fold"/>
</dbReference>
<feature type="signal peptide" evidence="3">
    <location>
        <begin position="1"/>
        <end position="18"/>
    </location>
</feature>
<dbReference type="InterPro" id="IPR019826">
    <property type="entry name" value="Carboxylesterase_B_AS"/>
</dbReference>
<dbReference type="InterPro" id="IPR002018">
    <property type="entry name" value="CarbesteraseB"/>
</dbReference>
<reference evidence="5 6" key="1">
    <citation type="submission" date="2024-01" db="EMBL/GenBank/DDBJ databases">
        <title>Complete genome of Cladobotryum mycophilum ATHUM6906.</title>
        <authorList>
            <person name="Christinaki A.C."/>
            <person name="Myridakis A.I."/>
            <person name="Kouvelis V.N."/>
        </authorList>
    </citation>
    <scope>NUCLEOTIDE SEQUENCE [LARGE SCALE GENOMIC DNA]</scope>
    <source>
        <strain evidence="5 6">ATHUM6906</strain>
    </source>
</reference>
<evidence type="ECO:0000256" key="1">
    <source>
        <dbReference type="ARBA" id="ARBA00005964"/>
    </source>
</evidence>
<gene>
    <name evidence="5" type="ORF">PT974_03812</name>
</gene>
<dbReference type="SUPFAM" id="SSF53474">
    <property type="entry name" value="alpha/beta-Hydrolases"/>
    <property type="match status" value="1"/>
</dbReference>
<dbReference type="EMBL" id="JAVFKD010000004">
    <property type="protein sequence ID" value="KAK5995408.1"/>
    <property type="molecule type" value="Genomic_DNA"/>
</dbReference>
<dbReference type="PROSITE" id="PS00122">
    <property type="entry name" value="CARBOXYLESTERASE_B_1"/>
    <property type="match status" value="1"/>
</dbReference>
<keyword evidence="6" id="KW-1185">Reference proteome</keyword>
<evidence type="ECO:0000313" key="5">
    <source>
        <dbReference type="EMBL" id="KAK5995408.1"/>
    </source>
</evidence>
<protein>
    <recommendedName>
        <fullName evidence="3">Carboxylic ester hydrolase</fullName>
        <ecNumber evidence="3">3.1.1.-</ecNumber>
    </recommendedName>
</protein>
<organism evidence="5 6">
    <name type="scientific">Cladobotryum mycophilum</name>
    <dbReference type="NCBI Taxonomy" id="491253"/>
    <lineage>
        <taxon>Eukaryota</taxon>
        <taxon>Fungi</taxon>
        <taxon>Dikarya</taxon>
        <taxon>Ascomycota</taxon>
        <taxon>Pezizomycotina</taxon>
        <taxon>Sordariomycetes</taxon>
        <taxon>Hypocreomycetidae</taxon>
        <taxon>Hypocreales</taxon>
        <taxon>Hypocreaceae</taxon>
        <taxon>Cladobotryum</taxon>
    </lineage>
</organism>
<feature type="domain" description="Carboxylesterase type B" evidence="4">
    <location>
        <begin position="23"/>
        <end position="522"/>
    </location>
</feature>
<dbReference type="PANTHER" id="PTHR43918">
    <property type="entry name" value="ACETYLCHOLINESTERASE"/>
    <property type="match status" value="1"/>
</dbReference>
<accession>A0ABR0STD0</accession>
<keyword evidence="3" id="KW-0732">Signal</keyword>
<comment type="similarity">
    <text evidence="1 3">Belongs to the type-B carboxylesterase/lipase family.</text>
</comment>